<organism evidence="4 5">
    <name type="scientific">Chara braunii</name>
    <name type="common">Braun's stonewort</name>
    <dbReference type="NCBI Taxonomy" id="69332"/>
    <lineage>
        <taxon>Eukaryota</taxon>
        <taxon>Viridiplantae</taxon>
        <taxon>Streptophyta</taxon>
        <taxon>Charophyceae</taxon>
        <taxon>Charales</taxon>
        <taxon>Characeae</taxon>
        <taxon>Chara</taxon>
    </lineage>
</organism>
<dbReference type="Gene3D" id="3.10.50.40">
    <property type="match status" value="1"/>
</dbReference>
<dbReference type="Gramene" id="GBG75229">
    <property type="protein sequence ID" value="GBG75229"/>
    <property type="gene ID" value="CBR_g19865"/>
</dbReference>
<evidence type="ECO:0000313" key="5">
    <source>
        <dbReference type="Proteomes" id="UP000265515"/>
    </source>
</evidence>
<evidence type="ECO:0000259" key="3">
    <source>
        <dbReference type="Pfam" id="PF00254"/>
    </source>
</evidence>
<feature type="domain" description="PPIase FKBP-type" evidence="3">
    <location>
        <begin position="36"/>
        <end position="119"/>
    </location>
</feature>
<dbReference type="EMBL" id="BFEA01000220">
    <property type="protein sequence ID" value="GBG75229.1"/>
    <property type="molecule type" value="Genomic_DNA"/>
</dbReference>
<feature type="region of interest" description="Disordered" evidence="2">
    <location>
        <begin position="160"/>
        <end position="242"/>
    </location>
</feature>
<reference evidence="4 5" key="1">
    <citation type="journal article" date="2018" name="Cell">
        <title>The Chara Genome: Secondary Complexity and Implications for Plant Terrestrialization.</title>
        <authorList>
            <person name="Nishiyama T."/>
            <person name="Sakayama H."/>
            <person name="Vries J.D."/>
            <person name="Buschmann H."/>
            <person name="Saint-Marcoux D."/>
            <person name="Ullrich K.K."/>
            <person name="Haas F.B."/>
            <person name="Vanderstraeten L."/>
            <person name="Becker D."/>
            <person name="Lang D."/>
            <person name="Vosolsobe S."/>
            <person name="Rombauts S."/>
            <person name="Wilhelmsson P.K.I."/>
            <person name="Janitza P."/>
            <person name="Kern R."/>
            <person name="Heyl A."/>
            <person name="Rumpler F."/>
            <person name="Villalobos L.I.A.C."/>
            <person name="Clay J.M."/>
            <person name="Skokan R."/>
            <person name="Toyoda A."/>
            <person name="Suzuki Y."/>
            <person name="Kagoshima H."/>
            <person name="Schijlen E."/>
            <person name="Tajeshwar N."/>
            <person name="Catarino B."/>
            <person name="Hetherington A.J."/>
            <person name="Saltykova A."/>
            <person name="Bonnot C."/>
            <person name="Breuninger H."/>
            <person name="Symeonidi A."/>
            <person name="Radhakrishnan G.V."/>
            <person name="Van Nieuwerburgh F."/>
            <person name="Deforce D."/>
            <person name="Chang C."/>
            <person name="Karol K.G."/>
            <person name="Hedrich R."/>
            <person name="Ulvskov P."/>
            <person name="Glockner G."/>
            <person name="Delwiche C.F."/>
            <person name="Petrasek J."/>
            <person name="Van de Peer Y."/>
            <person name="Friml J."/>
            <person name="Beilby M."/>
            <person name="Dolan L."/>
            <person name="Kohara Y."/>
            <person name="Sugano S."/>
            <person name="Fujiyama A."/>
            <person name="Delaux P.-M."/>
            <person name="Quint M."/>
            <person name="TheiBen G."/>
            <person name="Hagemann M."/>
            <person name="Harholt J."/>
            <person name="Dunand C."/>
            <person name="Zachgo S."/>
            <person name="Langdale J."/>
            <person name="Maumus F."/>
            <person name="Straeten D.V.D."/>
            <person name="Gould S.B."/>
            <person name="Rensing S.A."/>
        </authorList>
    </citation>
    <scope>NUCLEOTIDE SEQUENCE [LARGE SCALE GENOMIC DNA]</scope>
    <source>
        <strain evidence="4 5">S276</strain>
    </source>
</reference>
<dbReference type="AlphaFoldDB" id="A0A388KYV2"/>
<feature type="compositionally biased region" description="Basic and acidic residues" evidence="2">
    <location>
        <begin position="226"/>
        <end position="238"/>
    </location>
</feature>
<name>A0A388KYV2_CHABU</name>
<evidence type="ECO:0000256" key="1">
    <source>
        <dbReference type="ARBA" id="ARBA00029569"/>
    </source>
</evidence>
<accession>A0A388KYV2</accession>
<keyword evidence="5" id="KW-1185">Reference proteome</keyword>
<dbReference type="Pfam" id="PF00254">
    <property type="entry name" value="FKBP_C"/>
    <property type="match status" value="1"/>
</dbReference>
<evidence type="ECO:0000313" key="4">
    <source>
        <dbReference type="EMBL" id="GBG75229.1"/>
    </source>
</evidence>
<comment type="caution">
    <text evidence="4">The sequence shown here is derived from an EMBL/GenBank/DDBJ whole genome shotgun (WGS) entry which is preliminary data.</text>
</comment>
<evidence type="ECO:0000256" key="2">
    <source>
        <dbReference type="SAM" id="MobiDB-lite"/>
    </source>
</evidence>
<dbReference type="InterPro" id="IPR046357">
    <property type="entry name" value="PPIase_dom_sf"/>
</dbReference>
<protein>
    <recommendedName>
        <fullName evidence="1">Rotamase</fullName>
    </recommendedName>
</protein>
<dbReference type="GO" id="GO:0003755">
    <property type="term" value="F:peptidyl-prolyl cis-trans isomerase activity"/>
    <property type="evidence" value="ECO:0007669"/>
    <property type="project" value="InterPro"/>
</dbReference>
<dbReference type="Proteomes" id="UP000265515">
    <property type="component" value="Unassembled WGS sequence"/>
</dbReference>
<dbReference type="SUPFAM" id="SSF54534">
    <property type="entry name" value="FKBP-like"/>
    <property type="match status" value="1"/>
</dbReference>
<dbReference type="InterPro" id="IPR001179">
    <property type="entry name" value="PPIase_FKBP_dom"/>
</dbReference>
<sequence length="359" mass="39660">MCCDADTPANRKKKKTGISYVVLENPKSCAVRVKRGGDRVLIHYKAMLPDGHVFQTTYKVGRTLEVVTASKGLAIDDVQAFPDHQEAKYPRVMVDQPHPWKPAIIGMCVGEIRRVTVARRVFVSSGIPFPAEDDSAAAYVDYDVEVIAVNGVHEDQLAEDELQPSDSAPAPAISQDPQKNATVPAAADEQRGILSPRQQGTESPPAKRQGQGYVDDVDRDGNGAGKKIDEDPDRDRRYLLGSAKPSAGKVVGGFAPKADRCDSCRATVEEFYHAWMRVTYKGVRERSDLAQASGGHRPSMTYDEQTEDMVQHLCERSDHIRKLSKRIGDGCNRLMKRWKRLLCSSQVVAANGLWDLLVM</sequence>
<proteinExistence type="predicted"/>
<gene>
    <name evidence="4" type="ORF">CBR_g19865</name>
</gene>